<dbReference type="OrthoDB" id="1121212at2"/>
<protein>
    <submittedName>
        <fullName evidence="2">Uncharacterized protein</fullName>
    </submittedName>
</protein>
<keyword evidence="1" id="KW-0472">Membrane</keyword>
<dbReference type="RefSeq" id="WP_128251412.1">
    <property type="nucleotide sequence ID" value="NZ_CP034951.1"/>
</dbReference>
<proteinExistence type="predicted"/>
<accession>A0A410G6X4</accession>
<feature type="transmembrane region" description="Helical" evidence="1">
    <location>
        <begin position="68"/>
        <end position="91"/>
    </location>
</feature>
<gene>
    <name evidence="2" type="ORF">EI546_15585</name>
</gene>
<evidence type="ECO:0000313" key="2">
    <source>
        <dbReference type="EMBL" id="QAA83049.1"/>
    </source>
</evidence>
<evidence type="ECO:0000313" key="3">
    <source>
        <dbReference type="Proteomes" id="UP000285517"/>
    </source>
</evidence>
<reference evidence="2 3" key="1">
    <citation type="submission" date="2019-01" db="EMBL/GenBank/DDBJ databases">
        <title>Complete genome sequencing of Aequorivita sp. H23M31.</title>
        <authorList>
            <person name="Bae J.-W."/>
        </authorList>
    </citation>
    <scope>NUCLEOTIDE SEQUENCE [LARGE SCALE GENOMIC DNA]</scope>
    <source>
        <strain evidence="2 3">H23M31</strain>
    </source>
</reference>
<evidence type="ECO:0000256" key="1">
    <source>
        <dbReference type="SAM" id="Phobius"/>
    </source>
</evidence>
<dbReference type="Proteomes" id="UP000285517">
    <property type="component" value="Chromosome"/>
</dbReference>
<keyword evidence="1" id="KW-1133">Transmembrane helix</keyword>
<sequence length="93" mass="10863">MGFGGSAAAMILTLRNNAKQLAKRNNYFEKDIPSKYPNSAKIIDYKKMSPQQFDTFKQNLKKEERRRLIIVTIVFGTTMIFFVGIVVYFLFYH</sequence>
<organism evidence="2 3">
    <name type="scientific">Aequorivita ciconiae</name>
    <dbReference type="NCBI Taxonomy" id="2494375"/>
    <lineage>
        <taxon>Bacteria</taxon>
        <taxon>Pseudomonadati</taxon>
        <taxon>Bacteroidota</taxon>
        <taxon>Flavobacteriia</taxon>
        <taxon>Flavobacteriales</taxon>
        <taxon>Flavobacteriaceae</taxon>
        <taxon>Aequorivita</taxon>
    </lineage>
</organism>
<dbReference type="KEGG" id="aev:EI546_15585"/>
<keyword evidence="1" id="KW-0812">Transmembrane</keyword>
<keyword evidence="3" id="KW-1185">Reference proteome</keyword>
<dbReference type="EMBL" id="CP034951">
    <property type="protein sequence ID" value="QAA83049.1"/>
    <property type="molecule type" value="Genomic_DNA"/>
</dbReference>
<name>A0A410G6X4_9FLAO</name>
<dbReference type="AlphaFoldDB" id="A0A410G6X4"/>